<dbReference type="Proteomes" id="UP001630127">
    <property type="component" value="Unassembled WGS sequence"/>
</dbReference>
<evidence type="ECO:0000313" key="2">
    <source>
        <dbReference type="Proteomes" id="UP001630127"/>
    </source>
</evidence>
<sequence>MEPNIIEQEQGIAAHRKIMLLSNEDQVDAAVQMLQSLETFTKDAVLNNNPSIELLLNALGQEVMIVAPNLDCLRHVKFKSLHDFMEHLRKLEFTREHHPKVSLDVSKRMQSKKQFPVTKMMVKSLLVKSPASSAPSYLND</sequence>
<name>A0ABD3ACY4_9GENT</name>
<proteinExistence type="predicted"/>
<organism evidence="1 2">
    <name type="scientific">Cinchona calisaya</name>
    <dbReference type="NCBI Taxonomy" id="153742"/>
    <lineage>
        <taxon>Eukaryota</taxon>
        <taxon>Viridiplantae</taxon>
        <taxon>Streptophyta</taxon>
        <taxon>Embryophyta</taxon>
        <taxon>Tracheophyta</taxon>
        <taxon>Spermatophyta</taxon>
        <taxon>Magnoliopsida</taxon>
        <taxon>eudicotyledons</taxon>
        <taxon>Gunneridae</taxon>
        <taxon>Pentapetalae</taxon>
        <taxon>asterids</taxon>
        <taxon>lamiids</taxon>
        <taxon>Gentianales</taxon>
        <taxon>Rubiaceae</taxon>
        <taxon>Cinchonoideae</taxon>
        <taxon>Cinchoneae</taxon>
        <taxon>Cinchona</taxon>
    </lineage>
</organism>
<protein>
    <submittedName>
        <fullName evidence="1">Uncharacterized protein</fullName>
    </submittedName>
</protein>
<keyword evidence="2" id="KW-1185">Reference proteome</keyword>
<comment type="caution">
    <text evidence="1">The sequence shown here is derived from an EMBL/GenBank/DDBJ whole genome shotgun (WGS) entry which is preliminary data.</text>
</comment>
<dbReference type="EMBL" id="JBJUIK010000004">
    <property type="protein sequence ID" value="KAL3529539.1"/>
    <property type="molecule type" value="Genomic_DNA"/>
</dbReference>
<accession>A0ABD3ACY4</accession>
<evidence type="ECO:0000313" key="1">
    <source>
        <dbReference type="EMBL" id="KAL3529539.1"/>
    </source>
</evidence>
<reference evidence="1 2" key="1">
    <citation type="submission" date="2024-11" db="EMBL/GenBank/DDBJ databases">
        <title>A near-complete genome assembly of Cinchona calisaya.</title>
        <authorList>
            <person name="Lian D.C."/>
            <person name="Zhao X.W."/>
            <person name="Wei L."/>
        </authorList>
    </citation>
    <scope>NUCLEOTIDE SEQUENCE [LARGE SCALE GENOMIC DNA]</scope>
    <source>
        <tissue evidence="1">Nenye</tissue>
    </source>
</reference>
<dbReference type="AlphaFoldDB" id="A0ABD3ACY4"/>
<gene>
    <name evidence="1" type="ORF">ACH5RR_008861</name>
</gene>